<evidence type="ECO:0000256" key="6">
    <source>
        <dbReference type="SAM" id="MobiDB-lite"/>
    </source>
</evidence>
<dbReference type="GO" id="GO:0000978">
    <property type="term" value="F:RNA polymerase II cis-regulatory region sequence-specific DNA binding"/>
    <property type="evidence" value="ECO:0007669"/>
    <property type="project" value="TreeGrafter"/>
</dbReference>
<dbReference type="GeneID" id="117639014"/>
<evidence type="ECO:0000259" key="8">
    <source>
        <dbReference type="PROSITE" id="PS51294"/>
    </source>
</evidence>
<dbReference type="GO" id="GO:0019185">
    <property type="term" value="C:snRNA-activating protein complex"/>
    <property type="evidence" value="ECO:0007669"/>
    <property type="project" value="TreeGrafter"/>
</dbReference>
<evidence type="ECO:0000256" key="5">
    <source>
        <dbReference type="ARBA" id="ARBA00023242"/>
    </source>
</evidence>
<feature type="region of interest" description="Disordered" evidence="6">
    <location>
        <begin position="875"/>
        <end position="929"/>
    </location>
</feature>
<dbReference type="Proteomes" id="UP000515158">
    <property type="component" value="Unplaced"/>
</dbReference>
<dbReference type="GO" id="GO:0001006">
    <property type="term" value="F:RNA polymerase III type 3 promoter sequence-specific DNA binding"/>
    <property type="evidence" value="ECO:0007669"/>
    <property type="project" value="TreeGrafter"/>
</dbReference>
<dbReference type="InParanoid" id="A0A6P8XTH2"/>
<organism evidence="10">
    <name type="scientific">Thrips palmi</name>
    <name type="common">Melon thrips</name>
    <dbReference type="NCBI Taxonomy" id="161013"/>
    <lineage>
        <taxon>Eukaryota</taxon>
        <taxon>Metazoa</taxon>
        <taxon>Ecdysozoa</taxon>
        <taxon>Arthropoda</taxon>
        <taxon>Hexapoda</taxon>
        <taxon>Insecta</taxon>
        <taxon>Pterygota</taxon>
        <taxon>Neoptera</taxon>
        <taxon>Paraneoptera</taxon>
        <taxon>Thysanoptera</taxon>
        <taxon>Terebrantia</taxon>
        <taxon>Thripoidea</taxon>
        <taxon>Thripidae</taxon>
        <taxon>Thrips</taxon>
    </lineage>
</organism>
<keyword evidence="3" id="KW-0238">DNA-binding</keyword>
<dbReference type="Gene3D" id="1.10.10.60">
    <property type="entry name" value="Homeodomain-like"/>
    <property type="match status" value="4"/>
</dbReference>
<feature type="domain" description="HTH myb-type" evidence="8">
    <location>
        <begin position="450"/>
        <end position="497"/>
    </location>
</feature>
<feature type="domain" description="HTH myb-type" evidence="8">
    <location>
        <begin position="392"/>
        <end position="446"/>
    </location>
</feature>
<feature type="domain" description="HTH myb-type" evidence="8">
    <location>
        <begin position="284"/>
        <end position="340"/>
    </location>
</feature>
<dbReference type="Pfam" id="PF00249">
    <property type="entry name" value="Myb_DNA-binding"/>
    <property type="match status" value="2"/>
</dbReference>
<dbReference type="PANTHER" id="PTHR46621">
    <property type="entry name" value="SNRNA-ACTIVATING PROTEIN COMPLEX SUBUNIT 4"/>
    <property type="match status" value="1"/>
</dbReference>
<evidence type="ECO:0000313" key="9">
    <source>
        <dbReference type="Proteomes" id="UP000515158"/>
    </source>
</evidence>
<dbReference type="GO" id="GO:0005634">
    <property type="term" value="C:nucleus"/>
    <property type="evidence" value="ECO:0007669"/>
    <property type="project" value="UniProtKB-SubCell"/>
</dbReference>
<dbReference type="OrthoDB" id="2143914at2759"/>
<dbReference type="PROSITE" id="PS51294">
    <property type="entry name" value="HTH_MYB"/>
    <property type="match status" value="4"/>
</dbReference>
<evidence type="ECO:0000313" key="10">
    <source>
        <dbReference type="RefSeq" id="XP_034230203.1"/>
    </source>
</evidence>
<feature type="region of interest" description="Disordered" evidence="6">
    <location>
        <begin position="652"/>
        <end position="672"/>
    </location>
</feature>
<evidence type="ECO:0000259" key="7">
    <source>
        <dbReference type="PROSITE" id="PS50090"/>
    </source>
</evidence>
<accession>A0A6P8XTH2</accession>
<dbReference type="InterPro" id="IPR017930">
    <property type="entry name" value="Myb_dom"/>
</dbReference>
<feature type="compositionally biased region" description="Acidic residues" evidence="6">
    <location>
        <begin position="63"/>
        <end position="77"/>
    </location>
</feature>
<dbReference type="SMART" id="SM00717">
    <property type="entry name" value="SANT"/>
    <property type="match status" value="5"/>
</dbReference>
<dbReference type="RefSeq" id="XP_034230203.1">
    <property type="nucleotide sequence ID" value="XM_034374312.1"/>
</dbReference>
<dbReference type="AlphaFoldDB" id="A0A6P8XTH2"/>
<feature type="region of interest" description="Disordered" evidence="6">
    <location>
        <begin position="32"/>
        <end position="78"/>
    </location>
</feature>
<dbReference type="InterPro" id="IPR001005">
    <property type="entry name" value="SANT/Myb"/>
</dbReference>
<feature type="domain" description="Myb-like" evidence="7">
    <location>
        <begin position="337"/>
        <end position="391"/>
    </location>
</feature>
<dbReference type="CTD" id="40949"/>
<feature type="domain" description="HTH myb-type" evidence="8">
    <location>
        <begin position="341"/>
        <end position="387"/>
    </location>
</feature>
<feature type="compositionally biased region" description="Acidic residues" evidence="6">
    <location>
        <begin position="914"/>
        <end position="929"/>
    </location>
</feature>
<feature type="domain" description="Myb-like" evidence="7">
    <location>
        <begin position="392"/>
        <end position="442"/>
    </location>
</feature>
<dbReference type="GO" id="GO:0042796">
    <property type="term" value="P:snRNA transcription by RNA polymerase III"/>
    <property type="evidence" value="ECO:0007669"/>
    <property type="project" value="TreeGrafter"/>
</dbReference>
<name>A0A6P8XTH2_THRPL</name>
<proteinExistence type="predicted"/>
<dbReference type="InterPro" id="IPR051575">
    <property type="entry name" value="Myb-like_DNA-bd"/>
</dbReference>
<comment type="subcellular location">
    <subcellularLocation>
        <location evidence="1">Nucleus</location>
    </subcellularLocation>
</comment>
<dbReference type="GO" id="GO:0042795">
    <property type="term" value="P:snRNA transcription by RNA polymerase II"/>
    <property type="evidence" value="ECO:0007669"/>
    <property type="project" value="TreeGrafter"/>
</dbReference>
<feature type="compositionally biased region" description="Polar residues" evidence="6">
    <location>
        <begin position="881"/>
        <end position="892"/>
    </location>
</feature>
<keyword evidence="9" id="KW-1185">Reference proteome</keyword>
<gene>
    <name evidence="10" type="primary">LOC117639014</name>
</gene>
<evidence type="ECO:0000256" key="2">
    <source>
        <dbReference type="ARBA" id="ARBA00023015"/>
    </source>
</evidence>
<dbReference type="PROSITE" id="PS50090">
    <property type="entry name" value="MYB_LIKE"/>
    <property type="match status" value="4"/>
</dbReference>
<dbReference type="InterPro" id="IPR009057">
    <property type="entry name" value="Homeodomain-like_sf"/>
</dbReference>
<sequence>MDDTEEEKVQLLESLRLQDAALSTTVDESIVALNSDSDSEDDKSKSPNNTQIQTDHSKFSEPAEPEENESDSVEEISSDPSWADALEANQEYDAVLAQLEAEIKMNLAKVSTQLDELHSKLTAVNAERATMNLKSHWIYIFGMPYFKTHDLYPCPYNKDYHLKKTNNEICWTDLPVYHQWIPQYKKILNYAVKKLSTEKCEIEAQFKLAALRKDADFAKQAGNIERATELELEIEAFDVSDFVSKSVDAVIASGDHDWLQISAKYLEGKQSPESCRSFWNLYLQPKINKAPYTPGEEAKLLSLAEKYKQQNWDLIAEQLGTNRSGYQCFIVFQNKLNENIKRSMWEPEEDQRLQNLVEKFRIGDYIPWAKVTYHLEGRTKSQVFNRWSYSIKPTIKKGRFTQEEDIMILVGVQMWGENFQRISQFLSDRTTSQIRDRYKHYLNRPDLGIPWTVNDDERLLKLVAENGRNWKKICKHFPSKDRTQVRHRHTSLLKFRAKYPNAPLTDAPSRCYNPQMYKDFQEQWDRAKKILNCNTIDEMVKAKNNLVSSLLKRKKRAIPKQSQKKKPSIIEADLINYFRCSYDIPGACRKLQLKSGEVHKYADELEMIVSVLKAKLNLPSFDELDEDPTLSTSDKEILKAYISRGTDFFKDSPAHSPEEVIPEPTTESQSEKVIGTVPLPLFSDLNKPSSSSSSDSSDCNIDYIPSHDFASRYIDLPLMNYELDAVVADRNKDPSFYEIPTFDYIVPDAASSPPKKEEFVMFPPNLTSIVALRTFLLNRRTLVDWANANSGQVVEVNDEKLAEAQRKFDERIWCLFLWPALMSRYAPSSNDAIFLDEETTSVKSDSFMTGLKRPSPGGKIISALAATGQLIPEDAPIQNIDMPSTSGISLTKSSKRKQTNSETVEKRRKIVLKEEDEDPDDPDEVMDID</sequence>
<keyword evidence="5" id="KW-0539">Nucleus</keyword>
<dbReference type="PANTHER" id="PTHR46621:SF1">
    <property type="entry name" value="SNRNA-ACTIVATING PROTEIN COMPLEX SUBUNIT 4"/>
    <property type="match status" value="1"/>
</dbReference>
<dbReference type="FunCoup" id="A0A6P8XTH2">
    <property type="interactions" value="1"/>
</dbReference>
<dbReference type="SUPFAM" id="SSF46689">
    <property type="entry name" value="Homeodomain-like"/>
    <property type="match status" value="3"/>
</dbReference>
<feature type="domain" description="Myb-like" evidence="7">
    <location>
        <begin position="450"/>
        <end position="493"/>
    </location>
</feature>
<dbReference type="CDD" id="cd00167">
    <property type="entry name" value="SANT"/>
    <property type="match status" value="3"/>
</dbReference>
<protein>
    <submittedName>
        <fullName evidence="10">snRNA-activating protein complex subunit 4</fullName>
    </submittedName>
</protein>
<evidence type="ECO:0000256" key="1">
    <source>
        <dbReference type="ARBA" id="ARBA00004123"/>
    </source>
</evidence>
<dbReference type="KEGG" id="tpal:117639014"/>
<keyword evidence="4" id="KW-0804">Transcription</keyword>
<dbReference type="Pfam" id="PF13921">
    <property type="entry name" value="Myb_DNA-bind_6"/>
    <property type="match status" value="1"/>
</dbReference>
<evidence type="ECO:0000256" key="4">
    <source>
        <dbReference type="ARBA" id="ARBA00023163"/>
    </source>
</evidence>
<reference evidence="10" key="1">
    <citation type="submission" date="2025-08" db="UniProtKB">
        <authorList>
            <consortium name="RefSeq"/>
        </authorList>
    </citation>
    <scope>IDENTIFICATION</scope>
    <source>
        <tissue evidence="10">Total insect</tissue>
    </source>
</reference>
<evidence type="ECO:0000256" key="3">
    <source>
        <dbReference type="ARBA" id="ARBA00023125"/>
    </source>
</evidence>
<feature type="domain" description="Myb-like" evidence="7">
    <location>
        <begin position="284"/>
        <end position="336"/>
    </location>
</feature>
<keyword evidence="2" id="KW-0805">Transcription regulation</keyword>